<feature type="domain" description="PapC-like C-terminal" evidence="1">
    <location>
        <begin position="1"/>
        <end position="56"/>
    </location>
</feature>
<evidence type="ECO:0000313" key="3">
    <source>
        <dbReference type="Proteomes" id="UP000015729"/>
    </source>
</evidence>
<organism evidence="2 3">
    <name type="scientific">Pseudomonas syringae pv. actinidiae ICMP 18807</name>
    <dbReference type="NCBI Taxonomy" id="1194404"/>
    <lineage>
        <taxon>Bacteria</taxon>
        <taxon>Pseudomonadati</taxon>
        <taxon>Pseudomonadota</taxon>
        <taxon>Gammaproteobacteria</taxon>
        <taxon>Pseudomonadales</taxon>
        <taxon>Pseudomonadaceae</taxon>
        <taxon>Pseudomonas</taxon>
        <taxon>Pseudomonas syringae</taxon>
    </lineage>
</organism>
<proteinExistence type="predicted"/>
<dbReference type="PATRIC" id="fig|1194404.4.peg.6114"/>
<dbReference type="PANTHER" id="PTHR30451">
    <property type="entry name" value="OUTER MEMBRANE USHER PROTEIN"/>
    <property type="match status" value="1"/>
</dbReference>
<evidence type="ECO:0000313" key="2">
    <source>
        <dbReference type="EMBL" id="EPN40530.1"/>
    </source>
</evidence>
<dbReference type="Pfam" id="PF13953">
    <property type="entry name" value="PapC_C"/>
    <property type="match status" value="1"/>
</dbReference>
<dbReference type="InterPro" id="IPR025949">
    <property type="entry name" value="PapC-like_C"/>
</dbReference>
<dbReference type="Proteomes" id="UP000015729">
    <property type="component" value="Unassembled WGS sequence"/>
</dbReference>
<dbReference type="InterPro" id="IPR000015">
    <property type="entry name" value="Fimb_usher"/>
</dbReference>
<sequence length="75" mass="7818">SGKPLPFGAQASDAQGNLLGIAGQGGVLVLSTGMQAQTLDISWGEQNRSQCRLHIDPAAMTLAEGYRMQALTCSQ</sequence>
<protein>
    <submittedName>
        <fullName evidence="2">Outer membrane usher protein fimD</fullName>
    </submittedName>
</protein>
<comment type="caution">
    <text evidence="2">The sequence shown here is derived from an EMBL/GenBank/DDBJ whole genome shotgun (WGS) entry which is preliminary data.</text>
</comment>
<dbReference type="GO" id="GO:0009279">
    <property type="term" value="C:cell outer membrane"/>
    <property type="evidence" value="ECO:0007669"/>
    <property type="project" value="TreeGrafter"/>
</dbReference>
<dbReference type="EMBL" id="AOKG01002025">
    <property type="protein sequence ID" value="EPN40530.1"/>
    <property type="molecule type" value="Genomic_DNA"/>
</dbReference>
<dbReference type="PANTHER" id="PTHR30451:SF5">
    <property type="entry name" value="SLR0019 PROTEIN"/>
    <property type="match status" value="1"/>
</dbReference>
<name>S6UPM5_PSESF</name>
<dbReference type="AlphaFoldDB" id="S6UPM5"/>
<reference evidence="2 3" key="1">
    <citation type="journal article" date="2013" name="PLoS Pathog.">
        <title>Genomic analysis of the Kiwifruit pathogen Pseudomonas syringae pv. actinidiae provides insight into the origins of an emergent plant disease.</title>
        <authorList>
            <person name="McCann H.C."/>
            <person name="Rikkerink E.H."/>
            <person name="Bertels F."/>
            <person name="Fiers M."/>
            <person name="Lu A."/>
            <person name="Rees-George J."/>
            <person name="Andersen M.T."/>
            <person name="Gleave A.P."/>
            <person name="Haubold B."/>
            <person name="Wohlers M.W."/>
            <person name="Guttman D.S."/>
            <person name="Wang P.W."/>
            <person name="Straub C."/>
            <person name="Vanneste J.L."/>
            <person name="Rainey P.B."/>
            <person name="Templeton M.D."/>
        </authorList>
    </citation>
    <scope>NUCLEOTIDE SEQUENCE [LARGE SCALE GENOMIC DNA]</scope>
    <source>
        <strain evidence="2 3">ICMP 18807</strain>
    </source>
</reference>
<gene>
    <name evidence="2" type="ORF">A244_29690</name>
</gene>
<accession>S6UPM5</accession>
<dbReference type="Gene3D" id="2.60.40.2070">
    <property type="match status" value="1"/>
</dbReference>
<dbReference type="GO" id="GO:0015473">
    <property type="term" value="F:fimbrial usher porin activity"/>
    <property type="evidence" value="ECO:0007669"/>
    <property type="project" value="InterPro"/>
</dbReference>
<dbReference type="GO" id="GO:0009297">
    <property type="term" value="P:pilus assembly"/>
    <property type="evidence" value="ECO:0007669"/>
    <property type="project" value="InterPro"/>
</dbReference>
<feature type="non-terminal residue" evidence="2">
    <location>
        <position position="1"/>
    </location>
</feature>
<evidence type="ECO:0000259" key="1">
    <source>
        <dbReference type="Pfam" id="PF13953"/>
    </source>
</evidence>
<dbReference type="InterPro" id="IPR043142">
    <property type="entry name" value="PapC-like_C_sf"/>
</dbReference>